<feature type="compositionally biased region" description="Basic and acidic residues" evidence="1">
    <location>
        <begin position="76"/>
        <end position="100"/>
    </location>
</feature>
<comment type="caution">
    <text evidence="2">The sequence shown here is derived from an EMBL/GenBank/DDBJ whole genome shotgun (WGS) entry which is preliminary data.</text>
</comment>
<evidence type="ECO:0000256" key="1">
    <source>
        <dbReference type="SAM" id="MobiDB-lite"/>
    </source>
</evidence>
<organism evidence="2 3">
    <name type="scientific">Rhododendron griersonianum</name>
    <dbReference type="NCBI Taxonomy" id="479676"/>
    <lineage>
        <taxon>Eukaryota</taxon>
        <taxon>Viridiplantae</taxon>
        <taxon>Streptophyta</taxon>
        <taxon>Embryophyta</taxon>
        <taxon>Tracheophyta</taxon>
        <taxon>Spermatophyta</taxon>
        <taxon>Magnoliopsida</taxon>
        <taxon>eudicotyledons</taxon>
        <taxon>Gunneridae</taxon>
        <taxon>Pentapetalae</taxon>
        <taxon>asterids</taxon>
        <taxon>Ericales</taxon>
        <taxon>Ericaceae</taxon>
        <taxon>Ericoideae</taxon>
        <taxon>Rhodoreae</taxon>
        <taxon>Rhododendron</taxon>
    </lineage>
</organism>
<dbReference type="AlphaFoldDB" id="A0AAV6I645"/>
<evidence type="ECO:0000313" key="3">
    <source>
        <dbReference type="Proteomes" id="UP000823749"/>
    </source>
</evidence>
<dbReference type="Proteomes" id="UP000823749">
    <property type="component" value="Chromosome 12"/>
</dbReference>
<keyword evidence="3" id="KW-1185">Reference proteome</keyword>
<accession>A0AAV6I645</accession>
<name>A0AAV6I645_9ERIC</name>
<evidence type="ECO:0000313" key="2">
    <source>
        <dbReference type="EMBL" id="KAG5523210.1"/>
    </source>
</evidence>
<protein>
    <submittedName>
        <fullName evidence="2">Uncharacterized protein</fullName>
    </submittedName>
</protein>
<sequence length="144" mass="16260">MIHKLLEICSTAMEFSLEMAKLQQKRREVLLHSTTITRTPGMRRAGRPVALAKREVPHLDTAEKQMLLKEVRLSKAKRKEAEIETERLRPASESGRERHSLKSMLSKHSVSKSEAFSDGRGVRSNATMASQSGRSRSQSTDFVI</sequence>
<reference evidence="2" key="1">
    <citation type="submission" date="2020-08" db="EMBL/GenBank/DDBJ databases">
        <title>Plant Genome Project.</title>
        <authorList>
            <person name="Zhang R.-G."/>
        </authorList>
    </citation>
    <scope>NUCLEOTIDE SEQUENCE</scope>
    <source>
        <strain evidence="2">WSP0</strain>
        <tissue evidence="2">Leaf</tissue>
    </source>
</reference>
<feature type="compositionally biased region" description="Polar residues" evidence="1">
    <location>
        <begin position="124"/>
        <end position="144"/>
    </location>
</feature>
<proteinExistence type="predicted"/>
<feature type="region of interest" description="Disordered" evidence="1">
    <location>
        <begin position="76"/>
        <end position="144"/>
    </location>
</feature>
<gene>
    <name evidence="2" type="ORF">RHGRI_035133</name>
</gene>
<dbReference type="EMBL" id="JACTNZ010000012">
    <property type="protein sequence ID" value="KAG5523210.1"/>
    <property type="molecule type" value="Genomic_DNA"/>
</dbReference>